<dbReference type="Proteomes" id="UP000000812">
    <property type="component" value="Chromosome"/>
</dbReference>
<dbReference type="CDD" id="cd02017">
    <property type="entry name" value="TPP_E1_EcPDC_like"/>
    <property type="match status" value="1"/>
</dbReference>
<keyword evidence="10" id="KW-0460">Magnesium</keyword>
<dbReference type="AlphaFoldDB" id="Q9PFI8"/>
<organism evidence="14 15">
    <name type="scientific">Xylella fastidiosa (strain 9a5c)</name>
    <dbReference type="NCBI Taxonomy" id="160492"/>
    <lineage>
        <taxon>Bacteria</taxon>
        <taxon>Pseudomonadati</taxon>
        <taxon>Pseudomonadota</taxon>
        <taxon>Gammaproteobacteria</taxon>
        <taxon>Lysobacterales</taxon>
        <taxon>Lysobacteraceae</taxon>
        <taxon>Xylella</taxon>
    </lineage>
</organism>
<evidence type="ECO:0000256" key="2">
    <source>
        <dbReference type="ARBA" id="ARBA00003157"/>
    </source>
</evidence>
<dbReference type="Gene3D" id="3.40.50.920">
    <property type="match status" value="1"/>
</dbReference>
<dbReference type="InterPro" id="IPR041621">
    <property type="entry name" value="PDH_E1_M"/>
</dbReference>
<evidence type="ECO:0000313" key="14">
    <source>
        <dbReference type="EMBL" id="AAF83479.1"/>
    </source>
</evidence>
<evidence type="ECO:0000256" key="3">
    <source>
        <dbReference type="ARBA" id="ARBA00012281"/>
    </source>
</evidence>
<accession>Q9PFI8</accession>
<dbReference type="InterPro" id="IPR004660">
    <property type="entry name" value="PDH_E1"/>
</dbReference>
<evidence type="ECO:0000256" key="8">
    <source>
        <dbReference type="ARBA" id="ARBA00051231"/>
    </source>
</evidence>
<keyword evidence="5 9" id="KW-0560">Oxidoreductase</keyword>
<dbReference type="STRING" id="160492.XF_0669"/>
<dbReference type="InterPro" id="IPR005474">
    <property type="entry name" value="Transketolase_N"/>
</dbReference>
<dbReference type="FunFam" id="3.40.50.970:FF:000011">
    <property type="entry name" value="Pyruvate dehydrogenase E1 component"/>
    <property type="match status" value="1"/>
</dbReference>
<dbReference type="InterPro" id="IPR051157">
    <property type="entry name" value="PDH/Transketolase"/>
</dbReference>
<evidence type="ECO:0000256" key="7">
    <source>
        <dbReference type="ARBA" id="ARBA00023317"/>
    </source>
</evidence>
<comment type="catalytic activity">
    <reaction evidence="8 9">
        <text>N(6)-[(R)-lipoyl]-L-lysyl-[protein] + pyruvate + H(+) = N(6)-[(R)-S(8)-acetyldihydrolipoyl]-L-lysyl-[protein] + CO2</text>
        <dbReference type="Rhea" id="RHEA:19189"/>
        <dbReference type="Rhea" id="RHEA-COMP:10474"/>
        <dbReference type="Rhea" id="RHEA-COMP:10478"/>
        <dbReference type="ChEBI" id="CHEBI:15361"/>
        <dbReference type="ChEBI" id="CHEBI:15378"/>
        <dbReference type="ChEBI" id="CHEBI:16526"/>
        <dbReference type="ChEBI" id="CHEBI:83099"/>
        <dbReference type="ChEBI" id="CHEBI:83111"/>
        <dbReference type="EC" id="1.2.4.1"/>
    </reaction>
</comment>
<dbReference type="PANTHER" id="PTHR43825">
    <property type="entry name" value="PYRUVATE DEHYDROGENASE E1 COMPONENT"/>
    <property type="match status" value="1"/>
</dbReference>
<comment type="cofactor">
    <cofactor evidence="1 9">
        <name>thiamine diphosphate</name>
        <dbReference type="ChEBI" id="CHEBI:58937"/>
    </cofactor>
</comment>
<dbReference type="Pfam" id="PF00456">
    <property type="entry name" value="Transketolase_N"/>
    <property type="match status" value="1"/>
</dbReference>
<comment type="function">
    <text evidence="2 9">Component of the pyruvate dehydrogenase (PDH) complex, that catalyzes the overall conversion of pyruvate to acetyl-CoA and CO(2).</text>
</comment>
<dbReference type="eggNOG" id="COG2609">
    <property type="taxonomic scope" value="Bacteria"/>
</dbReference>
<dbReference type="EC" id="1.2.4.1" evidence="3 9"/>
<evidence type="ECO:0000256" key="5">
    <source>
        <dbReference type="ARBA" id="ARBA00023002"/>
    </source>
</evidence>
<dbReference type="InterPro" id="IPR009014">
    <property type="entry name" value="Transketo_C/PFOR_II"/>
</dbReference>
<evidence type="ECO:0000256" key="4">
    <source>
        <dbReference type="ARBA" id="ARBA00017172"/>
    </source>
</evidence>
<dbReference type="Pfam" id="PF22613">
    <property type="entry name" value="Transketolase_C_1"/>
    <property type="match status" value="1"/>
</dbReference>
<dbReference type="InterPro" id="IPR055152">
    <property type="entry name" value="Transketolase-like_C_2"/>
</dbReference>
<dbReference type="PIR" id="D82776">
    <property type="entry name" value="D82776"/>
</dbReference>
<name>Q9PFI8_XYLFA</name>
<feature type="domain" description="Pyruvate dehydrogenase E1 component middle" evidence="12">
    <location>
        <begin position="582"/>
        <end position="794"/>
    </location>
</feature>
<dbReference type="InterPro" id="IPR029061">
    <property type="entry name" value="THDP-binding"/>
</dbReference>
<dbReference type="SUPFAM" id="SSF52922">
    <property type="entry name" value="TK C-terminal domain-like"/>
    <property type="match status" value="1"/>
</dbReference>
<dbReference type="GO" id="GO:0004739">
    <property type="term" value="F:pyruvate dehydrogenase (acetyl-transferring) activity"/>
    <property type="evidence" value="ECO:0007669"/>
    <property type="project" value="UniProtKB-EC"/>
</dbReference>
<comment type="cofactor">
    <cofactor evidence="10">
        <name>Mg(2+)</name>
        <dbReference type="ChEBI" id="CHEBI:18420"/>
    </cofactor>
</comment>
<dbReference type="GO" id="GO:0046872">
    <property type="term" value="F:metal ion binding"/>
    <property type="evidence" value="ECO:0007669"/>
    <property type="project" value="UniProtKB-KW"/>
</dbReference>
<sequence>MQHLKYTHSDSFEIDKPRHALLEVLPKQTNNQTKPSRLAPIATSHTNVLPRIQTQSRCSQESNGTSALHLRIQTYLTLSACAREALEILMNRLKEALHNDPNPLETQEWLESIKAVIDIAGPERAHQLLEGVAEQIHRTGTNLPFSPITEYVNTIPTADEAKNPGDPALERSIRSIIRWNAMATVVRANRKPGDLGGHIASFASSATLYDVGFNHFWRAPSPQHPGDLLYIQGHSSPGIYARAFLEGRISESQLDHFRMEVDGKGISSYPHPWLMPQFWQTPTVSMGLGPLSAIYQAQFMKYLEHRGLIAPSDRKVWCFIGDGESDEPETLGAIALAGREGLDNLIFVVNCNLQRLDGPVRGNGKIIQELEGVFRGGGWNVIKLLWGAHWDPLLAQDTQGVLRKLMMETVDGEYQNCKAFGGEYTRKHFFDKYPETAAMVAHLSDNDIWRLNRGGHDPHKIYAAYHRAVNTQGMPTVILAKTVKGYGMGTAGESLNPTHQTKKLDHDAIKHFRDRFNIPISDQQLDAADHIPFYHPGPDSPEIKYMLARREALGGFLPQRRTKSSKSFIVPGLDKYERLLTSSGERTYSTTMAFVQSLNITLRDKALGPHIVPIVADEARTFGMEGLFRQIGIYAPFGQKYKPVDADQLMYYREDESGQVLQQGITEPGAIASWMAAGTSYSVSDVPMLPFYIYYSMFGFQRIGDIAWQAADMRTRGFLLGGTAGRTTLNGEGLQHEDGHSHLMAGAIPNVRSYDPTFGYEVTVILQHGMKAMMQDQIDEYYYLTLMNENYAHPDMPAGAEQGIIKGMYLLKDAGKPKKGELRVQLLGSGAILREAIAAAELLHQDFGITADLWSCPSFSELRKDGFDTERWNRLHPDSEPRTPYVTQQLENRQGPAIAATDYVRLFADQIRAFVPMHYTVLGTDGFGRSDTRSNLRRFFEVDRYFIAHAAIAALAKEGKMTGKDVARAIEQYNINPEKPNPVDI</sequence>
<dbReference type="SUPFAM" id="SSF52518">
    <property type="entry name" value="Thiamin diphosphate-binding fold (THDP-binding)"/>
    <property type="match status" value="2"/>
</dbReference>
<feature type="binding site" evidence="10">
    <location>
        <position position="352"/>
    </location>
    <ligand>
        <name>Mg(2+)</name>
        <dbReference type="ChEBI" id="CHEBI:18420"/>
    </ligand>
</feature>
<dbReference type="NCBIfam" id="TIGR00759">
    <property type="entry name" value="aceE"/>
    <property type="match status" value="1"/>
</dbReference>
<evidence type="ECO:0000256" key="1">
    <source>
        <dbReference type="ARBA" id="ARBA00001964"/>
    </source>
</evidence>
<gene>
    <name evidence="14" type="ordered locus">XF_0669</name>
</gene>
<keyword evidence="7 9" id="KW-0670">Pyruvate</keyword>
<keyword evidence="6 9" id="KW-0786">Thiamine pyrophosphate</keyword>
<dbReference type="Pfam" id="PF17831">
    <property type="entry name" value="PDH_E1_M"/>
    <property type="match status" value="1"/>
</dbReference>
<evidence type="ECO:0000256" key="6">
    <source>
        <dbReference type="ARBA" id="ARBA00023052"/>
    </source>
</evidence>
<proteinExistence type="predicted"/>
<dbReference type="PIRSF" id="PIRSF000156">
    <property type="entry name" value="Pyruvate_dh_E1"/>
    <property type="match status" value="1"/>
</dbReference>
<dbReference type="HOGENOM" id="CLU_009154_2_0_6"/>
<evidence type="ECO:0000259" key="11">
    <source>
        <dbReference type="Pfam" id="PF00456"/>
    </source>
</evidence>
<feature type="binding site" evidence="10">
    <location>
        <position position="322"/>
    </location>
    <ligand>
        <name>Mg(2+)</name>
        <dbReference type="ChEBI" id="CHEBI:18420"/>
    </ligand>
</feature>
<protein>
    <recommendedName>
        <fullName evidence="4 9">Pyruvate dehydrogenase E1 component</fullName>
        <ecNumber evidence="3 9">1.2.4.1</ecNumber>
    </recommendedName>
</protein>
<dbReference type="InterPro" id="IPR035807">
    <property type="entry name" value="PDC_E1_N"/>
</dbReference>
<reference evidence="14 15" key="1">
    <citation type="journal article" date="2000" name="Nature">
        <title>The genome sequence of the plant pathogen Xylella fastidiosa.</title>
        <authorList>
            <person name="Simpson A.J."/>
            <person name="Reinach F.C."/>
            <person name="Arruda P."/>
            <person name="Abreu F.A."/>
            <person name="Acencio M."/>
            <person name="Alvarenga R."/>
            <person name="Alves L.M."/>
            <person name="Araya J.E."/>
            <person name="Baia G.S."/>
            <person name="Baptista C.S."/>
            <person name="Barros M.H."/>
            <person name="Bonaccorsi E.D."/>
            <person name="Bordin S."/>
            <person name="Bove J.M."/>
            <person name="Briones M.R."/>
            <person name="Bueno M.R."/>
            <person name="Camargo A.A."/>
            <person name="Camargo L.E."/>
            <person name="Carraro D.M."/>
            <person name="Carrer H."/>
            <person name="Colauto N.B."/>
            <person name="Colombo C."/>
            <person name="Costa F.F."/>
            <person name="Costa M.C."/>
            <person name="Costa-Neto C.M."/>
            <person name="Coutinho L.L."/>
            <person name="Cristofani M."/>
            <person name="Dias-Neto E."/>
            <person name="Docena C."/>
            <person name="El-Dorry H."/>
            <person name="Facincani A.P."/>
            <person name="Ferreira A.J."/>
            <person name="Ferreira V.C."/>
            <person name="Ferro J.A."/>
            <person name="Fraga J.S."/>
            <person name="Franca S.C."/>
            <person name="Franco M.C."/>
            <person name="Frohme M."/>
            <person name="Furlan L.R."/>
            <person name="Garnier M."/>
            <person name="Goldman G.H."/>
            <person name="Goldman M.H."/>
            <person name="Gomes S.L."/>
            <person name="Gruber A."/>
            <person name="Ho P.L."/>
            <person name="Hoheisel J.D."/>
            <person name="Junqueira M.L."/>
            <person name="Kemper E.L."/>
            <person name="Kitajima J.P."/>
            <person name="Krieger J.E."/>
            <person name="Kuramae E.E."/>
            <person name="Laigret F."/>
            <person name="Lambais M.R."/>
            <person name="Leite L.C."/>
            <person name="Lemos E.G."/>
            <person name="Lemos M.V."/>
            <person name="Lopes S.A."/>
            <person name="Lopes C.R."/>
            <person name="Machado J.A."/>
            <person name="Machado M.A."/>
            <person name="Madeira A.M."/>
            <person name="Madeira H.M."/>
            <person name="Marino C.L."/>
            <person name="Marques M.V."/>
            <person name="Martins E.A."/>
            <person name="Martins E.M."/>
            <person name="Matsukuma A.Y."/>
            <person name="Menck C.F."/>
            <person name="Miracca E.C."/>
            <person name="Miyaki C.Y."/>
            <person name="Monteriro-Vitorello C.B."/>
            <person name="Moon D.H."/>
            <person name="Nagai M.A."/>
            <person name="Nascimento A.L."/>
            <person name="Netto L.E."/>
            <person name="Nhani A.Jr."/>
            <person name="Nobrega F.G."/>
            <person name="Nunes L.R."/>
            <person name="Oliveira M.A."/>
            <person name="de Oliveira M.C."/>
            <person name="de Oliveira R.C."/>
            <person name="Palmieri D.A."/>
            <person name="Paris A."/>
            <person name="Peixoto B.R."/>
            <person name="Pereira G.A."/>
            <person name="Pereira H.A.Jr."/>
            <person name="Pesquero J.B."/>
            <person name="Quaggio R.B."/>
            <person name="Roberto P.G."/>
            <person name="Rodrigues V."/>
            <person name="de M Rosa A.J."/>
            <person name="de Rosa V.E.Jr."/>
            <person name="de Sa R.G."/>
            <person name="Santelli R.V."/>
            <person name="Sawasaki H.E."/>
            <person name="da Silva A.C."/>
            <person name="da Silva A.M."/>
            <person name="da Silva F.R."/>
            <person name="da Silva W.A.Jr."/>
            <person name="da Silveira J.F."/>
            <person name="Silvestri M.L."/>
            <person name="Siqueira W.J."/>
            <person name="de Souza A.A."/>
            <person name="de Souza A.P."/>
            <person name="Terenzi M.F."/>
            <person name="Truffi D."/>
            <person name="Tsai S.M."/>
            <person name="Tsuhako M.H."/>
            <person name="Vallada H."/>
            <person name="Van Sluys M.A."/>
            <person name="Verjovski-Almeida S."/>
            <person name="Vettore A.L."/>
            <person name="Zago M.A."/>
            <person name="Zatz M."/>
            <person name="Meidanis J."/>
            <person name="Setubal J.C."/>
        </authorList>
    </citation>
    <scope>NUCLEOTIDE SEQUENCE [LARGE SCALE GENOMIC DNA]</scope>
    <source>
        <strain evidence="14 15">9a5c</strain>
    </source>
</reference>
<feature type="binding site" evidence="10">
    <location>
        <position position="354"/>
    </location>
    <ligand>
        <name>Mg(2+)</name>
        <dbReference type="ChEBI" id="CHEBI:18420"/>
    </ligand>
</feature>
<keyword evidence="10" id="KW-0479">Metal-binding</keyword>
<dbReference type="EMBL" id="AE003849">
    <property type="protein sequence ID" value="AAF83479.1"/>
    <property type="molecule type" value="Genomic_DNA"/>
</dbReference>
<dbReference type="Gene3D" id="3.40.50.970">
    <property type="match status" value="2"/>
</dbReference>
<feature type="domain" description="Transketolase N-terminal" evidence="11">
    <location>
        <begin position="229"/>
        <end position="383"/>
    </location>
</feature>
<evidence type="ECO:0000313" key="15">
    <source>
        <dbReference type="Proteomes" id="UP000000812"/>
    </source>
</evidence>
<dbReference type="PANTHER" id="PTHR43825:SF3">
    <property type="entry name" value="PYRUVATE DEHYDROGENASE E1 COMPONENT"/>
    <property type="match status" value="1"/>
</dbReference>
<evidence type="ECO:0000256" key="10">
    <source>
        <dbReference type="PIRSR" id="PIRSR000156-1"/>
    </source>
</evidence>
<evidence type="ECO:0000259" key="13">
    <source>
        <dbReference type="Pfam" id="PF22613"/>
    </source>
</evidence>
<evidence type="ECO:0000256" key="9">
    <source>
        <dbReference type="PIRNR" id="PIRNR000156"/>
    </source>
</evidence>
<feature type="domain" description="Transketolase-like C-terminal" evidence="13">
    <location>
        <begin position="807"/>
        <end position="943"/>
    </location>
</feature>
<dbReference type="KEGG" id="xfa:XF_0669"/>
<evidence type="ECO:0000259" key="12">
    <source>
        <dbReference type="Pfam" id="PF17831"/>
    </source>
</evidence>